<dbReference type="RefSeq" id="WP_246974410.1">
    <property type="nucleotide sequence ID" value="NZ_CP095397.1"/>
</dbReference>
<comment type="caution">
    <text evidence="3">The sequence shown here is derived from an EMBL/GenBank/DDBJ whole genome shotgun (WGS) entry which is preliminary data.</text>
</comment>
<evidence type="ECO:0000313" key="4">
    <source>
        <dbReference type="Proteomes" id="UP001595821"/>
    </source>
</evidence>
<keyword evidence="1" id="KW-0479">Metal-binding</keyword>
<feature type="domain" description="SWIM-type" evidence="2">
    <location>
        <begin position="54"/>
        <end position="100"/>
    </location>
</feature>
<name>A0ABD5NZC6_9EURY</name>
<reference evidence="3 4" key="1">
    <citation type="journal article" date="2014" name="Int. J. Syst. Evol. Microbiol.">
        <title>Complete genome sequence of Corynebacterium casei LMG S-19264T (=DSM 44701T), isolated from a smear-ripened cheese.</title>
        <authorList>
            <consortium name="US DOE Joint Genome Institute (JGI-PGF)"/>
            <person name="Walter F."/>
            <person name="Albersmeier A."/>
            <person name="Kalinowski J."/>
            <person name="Ruckert C."/>
        </authorList>
    </citation>
    <scope>NUCLEOTIDE SEQUENCE [LARGE SCALE GENOMIC DNA]</scope>
    <source>
        <strain evidence="3 4">IBRC-M 10912</strain>
    </source>
</reference>
<sequence>MPEANPVERWEARLEEAGELTPEIVERITRLHGDRGATAIEAVAEGRVKVYRDFTVVVGYEDEYVVEGRGCTCKDSEYNLDPDDPTDLCWHALAVAIARRIGRVDYHDMWYSDVREFL</sequence>
<dbReference type="EMBL" id="JBHSDJ010000029">
    <property type="protein sequence ID" value="MFC4247156.1"/>
    <property type="molecule type" value="Genomic_DNA"/>
</dbReference>
<organism evidence="3 4">
    <name type="scientific">Natribaculum luteum</name>
    <dbReference type="NCBI Taxonomy" id="1586232"/>
    <lineage>
        <taxon>Archaea</taxon>
        <taxon>Methanobacteriati</taxon>
        <taxon>Methanobacteriota</taxon>
        <taxon>Stenosarchaea group</taxon>
        <taxon>Halobacteria</taxon>
        <taxon>Halobacteriales</taxon>
        <taxon>Natrialbaceae</taxon>
        <taxon>Natribaculum</taxon>
    </lineage>
</organism>
<proteinExistence type="predicted"/>
<dbReference type="PROSITE" id="PS50966">
    <property type="entry name" value="ZF_SWIM"/>
    <property type="match status" value="1"/>
</dbReference>
<keyword evidence="1" id="KW-0862">Zinc</keyword>
<protein>
    <recommendedName>
        <fullName evidence="2">SWIM-type domain-containing protein</fullName>
    </recommendedName>
</protein>
<evidence type="ECO:0000256" key="1">
    <source>
        <dbReference type="PROSITE-ProRule" id="PRU00325"/>
    </source>
</evidence>
<evidence type="ECO:0000259" key="2">
    <source>
        <dbReference type="PROSITE" id="PS50966"/>
    </source>
</evidence>
<accession>A0ABD5NZC6</accession>
<dbReference type="GeneID" id="71853796"/>
<gene>
    <name evidence="3" type="ORF">ACFOZ7_09110</name>
</gene>
<evidence type="ECO:0000313" key="3">
    <source>
        <dbReference type="EMBL" id="MFC4247156.1"/>
    </source>
</evidence>
<dbReference type="InterPro" id="IPR007527">
    <property type="entry name" value="Znf_SWIM"/>
</dbReference>
<dbReference type="GO" id="GO:0008270">
    <property type="term" value="F:zinc ion binding"/>
    <property type="evidence" value="ECO:0007669"/>
    <property type="project" value="UniProtKB-KW"/>
</dbReference>
<keyword evidence="1" id="KW-0863">Zinc-finger</keyword>
<dbReference type="Proteomes" id="UP001595821">
    <property type="component" value="Unassembled WGS sequence"/>
</dbReference>
<dbReference type="AlphaFoldDB" id="A0ABD5NZC6"/>